<protein>
    <recommendedName>
        <fullName evidence="4">POTRA domain-containing protein</fullName>
    </recommendedName>
</protein>
<keyword evidence="3" id="KW-1185">Reference proteome</keyword>
<comment type="caution">
    <text evidence="2">The sequence shown here is derived from an EMBL/GenBank/DDBJ whole genome shotgun (WGS) entry which is preliminary data.</text>
</comment>
<accession>A0A0M9VJM4</accession>
<dbReference type="EMBL" id="LIYD01000005">
    <property type="protein sequence ID" value="KOS07929.1"/>
    <property type="molecule type" value="Genomic_DNA"/>
</dbReference>
<dbReference type="PATRIC" id="fig|1202724.3.peg.3959"/>
<feature type="chain" id="PRO_5005839063" description="POTRA domain-containing protein" evidence="1">
    <location>
        <begin position="22"/>
        <end position="632"/>
    </location>
</feature>
<evidence type="ECO:0000313" key="3">
    <source>
        <dbReference type="Proteomes" id="UP000037755"/>
    </source>
</evidence>
<reference evidence="2 3" key="1">
    <citation type="submission" date="2015-08" db="EMBL/GenBank/DDBJ databases">
        <title>Whole genome sequence of Flavobacterium akiainvivens IK-1T, from decaying Wikstroemia oahuensis, an endemic Hawaiian shrub.</title>
        <authorList>
            <person name="Wan X."/>
            <person name="Hou S."/>
            <person name="Saito J."/>
            <person name="Donachie S."/>
        </authorList>
    </citation>
    <scope>NUCLEOTIDE SEQUENCE [LARGE SCALE GENOMIC DNA]</scope>
    <source>
        <strain evidence="2 3">IK-1</strain>
    </source>
</reference>
<dbReference type="AlphaFoldDB" id="A0A0M9VJM4"/>
<proteinExistence type="predicted"/>
<feature type="signal peptide" evidence="1">
    <location>
        <begin position="1"/>
        <end position="21"/>
    </location>
</feature>
<gene>
    <name evidence="2" type="ORF">AM493_19095</name>
</gene>
<name>A0A0M9VJM4_9FLAO</name>
<dbReference type="Gene3D" id="3.10.20.310">
    <property type="entry name" value="membrane protein fhac"/>
    <property type="match status" value="1"/>
</dbReference>
<dbReference type="OrthoDB" id="1110633at2"/>
<dbReference type="Proteomes" id="UP000037755">
    <property type="component" value="Unassembled WGS sequence"/>
</dbReference>
<keyword evidence="1" id="KW-0732">Signal</keyword>
<evidence type="ECO:0008006" key="4">
    <source>
        <dbReference type="Google" id="ProtNLM"/>
    </source>
</evidence>
<sequence length="632" mass="73388">MALHFRLLLLLAFFAIAPLHAQDTLTNKNQPPKIESPKVPDSVKVRHDQMYKKLENYSKRRGFTKFLHKLIFRPVKEKDPVKARKEIESKAPEMLTTYKNYQGRPVRKIIIETLDPFGYSVTDASRKPDTWIHKTGNAIHLKTKQFTIRNLLLFEQGEPLDSLLVLDSERLIRTQRYVRRVNIQPRDVSTSRDSVDIYIRVLDSWSLIPNGSASSSGTSIRLTERNFFGLGHQFENDFDKRFRTGETSYLARYTVPNILNSYINGTVTYQIWNSDNSLKSVGLERQFFSAYTRWAGGAYYESRFVRDTLPNAQQQWNWQNFKSQAQDFWGGYAFKIYEGNTEAERTTRLVTTARYFKRAYTEVPTFEYDSIGFYSNEHFYMASVGLTSRKFVQDKFLFNYDIVEDIPIGKVYSVTAGVQSKNNQNRLYLGARYAFGNYYKWGYLSANLQVGSFYYGDLTQQTTLRFEGLYFTNIKNMGEWRYRLFANPVIVMGDNRMPIYTDQLNLNGDKGIPGFDSRTLVGTKKAVINLQAQTYSPWNVLGFRVNPFVNFTAGVIGDEQNKLYNSRLYTKFGLGVLLYNDYLIFNSFQLSFAFYPTIPDHGDNLFRTNTIQNNDFILPDFQVGKPDVVPYD</sequence>
<evidence type="ECO:0000256" key="1">
    <source>
        <dbReference type="SAM" id="SignalP"/>
    </source>
</evidence>
<evidence type="ECO:0000313" key="2">
    <source>
        <dbReference type="EMBL" id="KOS07929.1"/>
    </source>
</evidence>
<dbReference type="RefSeq" id="WP_054409648.1">
    <property type="nucleotide sequence ID" value="NZ_FOYA01000002.1"/>
</dbReference>
<organism evidence="2 3">
    <name type="scientific">Flavobacterium akiainvivens</name>
    <dbReference type="NCBI Taxonomy" id="1202724"/>
    <lineage>
        <taxon>Bacteria</taxon>
        <taxon>Pseudomonadati</taxon>
        <taxon>Bacteroidota</taxon>
        <taxon>Flavobacteriia</taxon>
        <taxon>Flavobacteriales</taxon>
        <taxon>Flavobacteriaceae</taxon>
        <taxon>Flavobacterium</taxon>
    </lineage>
</organism>